<dbReference type="InterPro" id="IPR036322">
    <property type="entry name" value="WD40_repeat_dom_sf"/>
</dbReference>
<feature type="region of interest" description="Disordered" evidence="4">
    <location>
        <begin position="401"/>
        <end position="439"/>
    </location>
</feature>
<feature type="repeat" description="WD" evidence="3">
    <location>
        <begin position="511"/>
        <end position="547"/>
    </location>
</feature>
<keyword evidence="7" id="KW-1185">Reference proteome</keyword>
<proteinExistence type="predicted"/>
<evidence type="ECO:0000313" key="6">
    <source>
        <dbReference type="EMBL" id="KAI9633154.1"/>
    </source>
</evidence>
<dbReference type="InterPro" id="IPR015943">
    <property type="entry name" value="WD40/YVTN_repeat-like_dom_sf"/>
</dbReference>
<feature type="region of interest" description="Disordered" evidence="4">
    <location>
        <begin position="623"/>
        <end position="657"/>
    </location>
</feature>
<dbReference type="PROSITE" id="PS50082">
    <property type="entry name" value="WD_REPEATS_2"/>
    <property type="match status" value="4"/>
</dbReference>
<dbReference type="PANTHER" id="PTHR22847">
    <property type="entry name" value="WD40 REPEAT PROTEIN"/>
    <property type="match status" value="1"/>
</dbReference>
<dbReference type="PANTHER" id="PTHR22847:SF637">
    <property type="entry name" value="WD REPEAT DOMAIN 5B"/>
    <property type="match status" value="1"/>
</dbReference>
<feature type="repeat" description="WD" evidence="3">
    <location>
        <begin position="462"/>
        <end position="501"/>
    </location>
</feature>
<dbReference type="Proteomes" id="UP001164286">
    <property type="component" value="Unassembled WGS sequence"/>
</dbReference>
<evidence type="ECO:0000256" key="2">
    <source>
        <dbReference type="ARBA" id="ARBA00022737"/>
    </source>
</evidence>
<protein>
    <submittedName>
        <fullName evidence="6">WD40-repeat-containing domain protein</fullName>
    </submittedName>
</protein>
<feature type="compositionally biased region" description="Basic residues" evidence="4">
    <location>
        <begin position="212"/>
        <end position="224"/>
    </location>
</feature>
<feature type="compositionally biased region" description="Acidic residues" evidence="4">
    <location>
        <begin position="623"/>
        <end position="637"/>
    </location>
</feature>
<dbReference type="InterPro" id="IPR001680">
    <property type="entry name" value="WD40_rpt"/>
</dbReference>
<dbReference type="Gene3D" id="1.20.1280.50">
    <property type="match status" value="1"/>
</dbReference>
<feature type="repeat" description="WD" evidence="3">
    <location>
        <begin position="360"/>
        <end position="382"/>
    </location>
</feature>
<dbReference type="SUPFAM" id="SSF50978">
    <property type="entry name" value="WD40 repeat-like"/>
    <property type="match status" value="1"/>
</dbReference>
<dbReference type="AlphaFoldDB" id="A0AA38H606"/>
<evidence type="ECO:0000256" key="4">
    <source>
        <dbReference type="SAM" id="MobiDB-lite"/>
    </source>
</evidence>
<dbReference type="GO" id="GO:1990234">
    <property type="term" value="C:transferase complex"/>
    <property type="evidence" value="ECO:0007669"/>
    <property type="project" value="UniProtKB-ARBA"/>
</dbReference>
<dbReference type="SUPFAM" id="SSF81383">
    <property type="entry name" value="F-box domain"/>
    <property type="match status" value="1"/>
</dbReference>
<keyword evidence="2" id="KW-0677">Repeat</keyword>
<dbReference type="InterPro" id="IPR001810">
    <property type="entry name" value="F-box_dom"/>
</dbReference>
<reference evidence="6" key="1">
    <citation type="journal article" date="2022" name="G3 (Bethesda)">
        <title>High quality genome of the basidiomycete yeast Dioszegia hungarica PDD-24b-2 isolated from cloud water.</title>
        <authorList>
            <person name="Jarrige D."/>
            <person name="Haridas S."/>
            <person name="Bleykasten-Grosshans C."/>
            <person name="Joly M."/>
            <person name="Nadalig T."/>
            <person name="Sancelme M."/>
            <person name="Vuilleumier S."/>
            <person name="Grigoriev I.V."/>
            <person name="Amato P."/>
            <person name="Bringel F."/>
        </authorList>
    </citation>
    <scope>NUCLEOTIDE SEQUENCE</scope>
    <source>
        <strain evidence="6">PDD-24b-2</strain>
    </source>
</reference>
<dbReference type="InterPro" id="IPR020472">
    <property type="entry name" value="WD40_PAC1"/>
</dbReference>
<dbReference type="SMART" id="SM00320">
    <property type="entry name" value="WD40"/>
    <property type="match status" value="7"/>
</dbReference>
<dbReference type="PROSITE" id="PS50294">
    <property type="entry name" value="WD_REPEATS_REGION"/>
    <property type="match status" value="1"/>
</dbReference>
<dbReference type="Gene3D" id="2.130.10.10">
    <property type="entry name" value="YVTN repeat-like/Quinoprotein amine dehydrogenase"/>
    <property type="match status" value="2"/>
</dbReference>
<comment type="caution">
    <text evidence="6">The sequence shown here is derived from an EMBL/GenBank/DDBJ whole genome shotgun (WGS) entry which is preliminary data.</text>
</comment>
<keyword evidence="1 3" id="KW-0853">WD repeat</keyword>
<dbReference type="Pfam" id="PF12937">
    <property type="entry name" value="F-box-like"/>
    <property type="match status" value="1"/>
</dbReference>
<evidence type="ECO:0000313" key="7">
    <source>
        <dbReference type="Proteomes" id="UP001164286"/>
    </source>
</evidence>
<dbReference type="RefSeq" id="XP_052942931.1">
    <property type="nucleotide sequence ID" value="XM_053085996.1"/>
</dbReference>
<feature type="domain" description="F-box" evidence="5">
    <location>
        <begin position="58"/>
        <end position="104"/>
    </location>
</feature>
<dbReference type="Pfam" id="PF00400">
    <property type="entry name" value="WD40"/>
    <property type="match status" value="4"/>
</dbReference>
<name>A0AA38H606_9TREE</name>
<dbReference type="GeneID" id="77725197"/>
<organism evidence="6 7">
    <name type="scientific">Dioszegia hungarica</name>
    <dbReference type="NCBI Taxonomy" id="4972"/>
    <lineage>
        <taxon>Eukaryota</taxon>
        <taxon>Fungi</taxon>
        <taxon>Dikarya</taxon>
        <taxon>Basidiomycota</taxon>
        <taxon>Agaricomycotina</taxon>
        <taxon>Tremellomycetes</taxon>
        <taxon>Tremellales</taxon>
        <taxon>Bulleribasidiaceae</taxon>
        <taxon>Dioszegia</taxon>
    </lineage>
</organism>
<feature type="region of interest" description="Disordered" evidence="4">
    <location>
        <begin position="196"/>
        <end position="231"/>
    </location>
</feature>
<feature type="repeat" description="WD" evidence="3">
    <location>
        <begin position="692"/>
        <end position="731"/>
    </location>
</feature>
<accession>A0AA38H606</accession>
<dbReference type="InterPro" id="IPR036047">
    <property type="entry name" value="F-box-like_dom_sf"/>
</dbReference>
<feature type="region of interest" description="Disordered" evidence="4">
    <location>
        <begin position="256"/>
        <end position="276"/>
    </location>
</feature>
<evidence type="ECO:0000259" key="5">
    <source>
        <dbReference type="PROSITE" id="PS50181"/>
    </source>
</evidence>
<dbReference type="PROSITE" id="PS50181">
    <property type="entry name" value="FBOX"/>
    <property type="match status" value="1"/>
</dbReference>
<gene>
    <name evidence="6" type="ORF">MKK02DRAFT_18702</name>
</gene>
<feature type="compositionally biased region" description="Low complexity" evidence="4">
    <location>
        <begin position="202"/>
        <end position="211"/>
    </location>
</feature>
<evidence type="ECO:0000256" key="3">
    <source>
        <dbReference type="PROSITE-ProRule" id="PRU00221"/>
    </source>
</evidence>
<dbReference type="SMART" id="SM00256">
    <property type="entry name" value="FBOX"/>
    <property type="match status" value="1"/>
</dbReference>
<evidence type="ECO:0000256" key="1">
    <source>
        <dbReference type="ARBA" id="ARBA00022574"/>
    </source>
</evidence>
<dbReference type="PRINTS" id="PR00320">
    <property type="entry name" value="GPROTEINBRPT"/>
</dbReference>
<sequence>MQDRRRSSIASSLPGSLTETALNLPLDARRDLTQALLWSLPREDIIALSLDLSRLLQKDILGQLPSEVSVIILSHLTLEDILKCRLVSRDWAKLCEDQGLWARFCAAAVPRIRPRYTTWADLTLHQQLLHLPRPNMPDDDVASFESNLEDLTLDVGGLDVIGAQGGLGGGGGVDSFSMAGGVRGMVWERSGYGLPSYTQHHPSSPSSSSSRRTPRISPRSKRPLQSHLALPTTQPQVNYKHLYIVRDILARRLRGGGVGRAGQTISGPDTSAADKLRPSTYHVRPHTIDAISSIEAGGLPGHSETIYSLQLIARQMSITMTPTRPHSAAEEMADDAVSFWRGKSTAPKTSSGPVSGRDWLLSASRDHTLRLWQLSSPKPRVVKIYHGGHIGSVLCLSVTSVAPESSRPRRESGPAGSPSRSRRQSRPGSGEGKRLMAVSGGSDGRLCLWDMEHGDGKPEKMIEAHTDSVLCVRADDERVVSSSKDRTIKVFDVHTLKRLLTIDCNENEGWHRGAINAVCLTKDYILSASGDRTLRIWSIHTGALLAFIDAGTRGIASMDFSQPPPHAHPSLRGIIVIGSSDASIKVYHLISHIPGVDMVDALGIIPPLRDLSLRDMLLHQEDEMGSEGDGDGDEEESTTGWGSSFHGDIDPEAGVEDPTELSLELAGQCWASCACPGRPSTSDSALCTRCFNRGHTDLVRSVHLGEQVILSGSYDSTVKVWDRASGRLLRNLAGVHSGRVFSVVGDHLRIISSGLDARISIWDFSEGLDTAFVEP</sequence>
<dbReference type="EMBL" id="JAKWFO010000011">
    <property type="protein sequence ID" value="KAI9633154.1"/>
    <property type="molecule type" value="Genomic_DNA"/>
</dbReference>